<feature type="cross-link" description="Glycyl lysine isopeptide (Lys-Gly) (interchain with G-Cter in SUMO2)" evidence="8">
    <location>
        <position position="273"/>
    </location>
</feature>
<dbReference type="SMART" id="SM00220">
    <property type="entry name" value="S_TKc"/>
    <property type="match status" value="1"/>
</dbReference>
<feature type="compositionally biased region" description="Low complexity" evidence="9">
    <location>
        <begin position="657"/>
        <end position="675"/>
    </location>
</feature>
<feature type="compositionally biased region" description="Polar residues" evidence="9">
    <location>
        <begin position="94"/>
        <end position="117"/>
    </location>
</feature>
<feature type="binding site" evidence="7">
    <location>
        <position position="177"/>
    </location>
    <ligand>
        <name>ATP</name>
        <dbReference type="ChEBI" id="CHEBI:30616"/>
    </ligand>
</feature>
<dbReference type="SUPFAM" id="SSF56112">
    <property type="entry name" value="Protein kinase-like (PK-like)"/>
    <property type="match status" value="1"/>
</dbReference>
<dbReference type="InterPro" id="IPR011009">
    <property type="entry name" value="Kinase-like_dom_sf"/>
</dbReference>
<feature type="compositionally biased region" description="Basic residues" evidence="9">
    <location>
        <begin position="45"/>
        <end position="57"/>
    </location>
</feature>
<feature type="compositionally biased region" description="Low complexity" evidence="9">
    <location>
        <begin position="529"/>
        <end position="547"/>
    </location>
</feature>
<evidence type="ECO:0000256" key="6">
    <source>
        <dbReference type="PIRSR" id="PIRSR630616-1"/>
    </source>
</evidence>
<dbReference type="Gene3D" id="1.10.510.10">
    <property type="entry name" value="Transferase(Phosphotransferase) domain 1"/>
    <property type="match status" value="1"/>
</dbReference>
<keyword evidence="1" id="KW-0723">Serine/threonine-protein kinase</keyword>
<feature type="region of interest" description="Disordered" evidence="9">
    <location>
        <begin position="499"/>
        <end position="548"/>
    </location>
</feature>
<feature type="domain" description="Protein kinase" evidence="10">
    <location>
        <begin position="148"/>
        <end position="438"/>
    </location>
</feature>
<dbReference type="PROSITE" id="PS50011">
    <property type="entry name" value="PROTEIN_KINASE_DOM"/>
    <property type="match status" value="1"/>
</dbReference>
<feature type="active site" description="Proton acceptor" evidence="6">
    <location>
        <position position="271"/>
    </location>
</feature>
<dbReference type="GO" id="GO:0005524">
    <property type="term" value="F:ATP binding"/>
    <property type="evidence" value="ECO:0007669"/>
    <property type="project" value="UniProtKB-KW"/>
</dbReference>
<dbReference type="InterPro" id="IPR008271">
    <property type="entry name" value="Ser/Thr_kinase_AS"/>
</dbReference>
<dbReference type="Pfam" id="PF00069">
    <property type="entry name" value="Pkinase"/>
    <property type="match status" value="1"/>
</dbReference>
<proteinExistence type="predicted"/>
<evidence type="ECO:0000256" key="3">
    <source>
        <dbReference type="ARBA" id="ARBA00022741"/>
    </source>
</evidence>
<evidence type="ECO:0000256" key="2">
    <source>
        <dbReference type="ARBA" id="ARBA00022679"/>
    </source>
</evidence>
<dbReference type="PROSITE" id="PS00108">
    <property type="entry name" value="PROTEIN_KINASE_ST"/>
    <property type="match status" value="1"/>
</dbReference>
<dbReference type="EMBL" id="JADGJD010000328">
    <property type="protein sequence ID" value="KAJ3052087.1"/>
    <property type="molecule type" value="Genomic_DNA"/>
</dbReference>
<feature type="region of interest" description="Disordered" evidence="9">
    <location>
        <begin position="1"/>
        <end position="118"/>
    </location>
</feature>
<evidence type="ECO:0000256" key="4">
    <source>
        <dbReference type="ARBA" id="ARBA00022777"/>
    </source>
</evidence>
<organism evidence="11 12">
    <name type="scientific">Rhizophlyctis rosea</name>
    <dbReference type="NCBI Taxonomy" id="64517"/>
    <lineage>
        <taxon>Eukaryota</taxon>
        <taxon>Fungi</taxon>
        <taxon>Fungi incertae sedis</taxon>
        <taxon>Chytridiomycota</taxon>
        <taxon>Chytridiomycota incertae sedis</taxon>
        <taxon>Chytridiomycetes</taxon>
        <taxon>Rhizophlyctidales</taxon>
        <taxon>Rhizophlyctidaceae</taxon>
        <taxon>Rhizophlyctis</taxon>
    </lineage>
</organism>
<dbReference type="Gene3D" id="3.30.200.20">
    <property type="entry name" value="Phosphorylase Kinase, domain 1"/>
    <property type="match status" value="1"/>
</dbReference>
<evidence type="ECO:0000256" key="9">
    <source>
        <dbReference type="SAM" id="MobiDB-lite"/>
    </source>
</evidence>
<evidence type="ECO:0000313" key="12">
    <source>
        <dbReference type="Proteomes" id="UP001212841"/>
    </source>
</evidence>
<gene>
    <name evidence="11" type="ORF">HK097_006913</name>
</gene>
<evidence type="ECO:0000259" key="10">
    <source>
        <dbReference type="PROSITE" id="PS50011"/>
    </source>
</evidence>
<evidence type="ECO:0000256" key="8">
    <source>
        <dbReference type="PIRSR" id="PIRSR630616-3"/>
    </source>
</evidence>
<feature type="compositionally biased region" description="Low complexity" evidence="9">
    <location>
        <begin position="19"/>
        <end position="44"/>
    </location>
</feature>
<feature type="region of interest" description="Disordered" evidence="9">
    <location>
        <begin position="741"/>
        <end position="789"/>
    </location>
</feature>
<feature type="compositionally biased region" description="Low complexity" evidence="9">
    <location>
        <begin position="80"/>
        <end position="93"/>
    </location>
</feature>
<protein>
    <recommendedName>
        <fullName evidence="10">Protein kinase domain-containing protein</fullName>
    </recommendedName>
</protein>
<dbReference type="InterPro" id="IPR000719">
    <property type="entry name" value="Prot_kinase_dom"/>
</dbReference>
<feature type="compositionally biased region" description="Gly residues" evidence="9">
    <location>
        <begin position="743"/>
        <end position="760"/>
    </location>
</feature>
<dbReference type="Proteomes" id="UP001212841">
    <property type="component" value="Unassembled WGS sequence"/>
</dbReference>
<comment type="caution">
    <text evidence="11">The sequence shown here is derived from an EMBL/GenBank/DDBJ whole genome shotgun (WGS) entry which is preliminary data.</text>
</comment>
<keyword evidence="4" id="KW-0418">Kinase</keyword>
<feature type="compositionally biased region" description="Pro residues" evidence="9">
    <location>
        <begin position="519"/>
        <end position="528"/>
    </location>
</feature>
<dbReference type="AlphaFoldDB" id="A0AAD5X699"/>
<dbReference type="GO" id="GO:0004674">
    <property type="term" value="F:protein serine/threonine kinase activity"/>
    <property type="evidence" value="ECO:0007669"/>
    <property type="project" value="UniProtKB-KW"/>
</dbReference>
<feature type="region of interest" description="Disordered" evidence="9">
    <location>
        <begin position="644"/>
        <end position="697"/>
    </location>
</feature>
<dbReference type="InterPro" id="IPR030616">
    <property type="entry name" value="Aur-like"/>
</dbReference>
<keyword evidence="5 7" id="KW-0067">ATP-binding</keyword>
<dbReference type="PANTHER" id="PTHR24350">
    <property type="entry name" value="SERINE/THREONINE-PROTEIN KINASE IAL-RELATED"/>
    <property type="match status" value="1"/>
</dbReference>
<feature type="binding site" evidence="7">
    <location>
        <begin position="275"/>
        <end position="276"/>
    </location>
    <ligand>
        <name>ATP</name>
        <dbReference type="ChEBI" id="CHEBI:30616"/>
    </ligand>
</feature>
<accession>A0AAD5X699</accession>
<evidence type="ECO:0000256" key="1">
    <source>
        <dbReference type="ARBA" id="ARBA00022527"/>
    </source>
</evidence>
<keyword evidence="12" id="KW-1185">Reference proteome</keyword>
<sequence>MASIFNRFRDLLKSEPGTSSSAQQSSVTTRNTTSASRSRSASRSSPKRVKSPVRRNSLKATPTNAAPVNAIQPNTRSEATTHASAAPAAGPTTKQAQQTDNQKQSNKMAQVAPSKTSAYEPMEATLEDGTPLESAGPPLVKYPYLSRYKMLSQMGEGAFSIVYKALDTQTKRMVAVKLVAKAQLNDQQRNNILREVSLLKRLSHPNIIRLVDFHDTPIHYALILELMTGGEIFHQLVKKTCFSEPVCRHIITQVAEGIRYLHVERGVVHRDIKLENLLYEAPDPRRIVPGGAADPSRYNVDEDYEDDDFHPGIGGAGVGLVKIADFGLSKIIFDASTKTPCGTVGYTAPEILRDERYSKGVDMWALGCVLYTLLSGFPPFFDDSPRGLTEKVANGQFAFLSPWWDDISLEAKDLVRRLLEVDTAKRYTIDEFLRHPWIKGRKFASRYRQMPAQYAAPPVHTITTTTAADASSNVPVAEDVIMAESGPHASNTDIRDAAKETTHAQPHQGEWNEVDPTTAPQPVPPPAAPAADKYPQAHPDDNLLLPNPNAPVPGWPTLPPVLKTPVDEMHGGDAKGVVAGDAATRGYFPTGVQEPVNPALQRVALDQLTPFNLPSPAVPGAKDSFPLDQTSLAPEHRKQMVLSAPAPPTYDQPSANESQPEQTQQQQQQQFTPPSSYDPLPTPRRARRTPLPLPEGVTKEMLAAPFAIYQSLAEVREEEEDEPTSTAAQPVAKHNAVRDLATGGKGVGTPGQMGRQMGGGMRRDARNPNFNLDIGSSRLFNRRVGHEQV</sequence>
<evidence type="ECO:0000313" key="11">
    <source>
        <dbReference type="EMBL" id="KAJ3052087.1"/>
    </source>
</evidence>
<name>A0AAD5X699_9FUNG</name>
<evidence type="ECO:0000256" key="7">
    <source>
        <dbReference type="PIRSR" id="PIRSR630616-2"/>
    </source>
</evidence>
<keyword evidence="2" id="KW-0808">Transferase</keyword>
<feature type="binding site" evidence="7">
    <location>
        <position position="325"/>
    </location>
    <ligand>
        <name>ATP</name>
        <dbReference type="ChEBI" id="CHEBI:30616"/>
    </ligand>
</feature>
<reference evidence="11" key="1">
    <citation type="submission" date="2020-05" db="EMBL/GenBank/DDBJ databases">
        <title>Phylogenomic resolution of chytrid fungi.</title>
        <authorList>
            <person name="Stajich J.E."/>
            <person name="Amses K."/>
            <person name="Simmons R."/>
            <person name="Seto K."/>
            <person name="Myers J."/>
            <person name="Bonds A."/>
            <person name="Quandt C.A."/>
            <person name="Barry K."/>
            <person name="Liu P."/>
            <person name="Grigoriev I."/>
            <person name="Longcore J.E."/>
            <person name="James T.Y."/>
        </authorList>
    </citation>
    <scope>NUCLEOTIDE SEQUENCE</scope>
    <source>
        <strain evidence="11">JEL0318</strain>
    </source>
</reference>
<feature type="compositionally biased region" description="Polar residues" evidence="9">
    <location>
        <begin position="58"/>
        <end position="78"/>
    </location>
</feature>
<keyword evidence="3 7" id="KW-0547">Nucleotide-binding</keyword>
<dbReference type="FunFam" id="3.30.200.20:FF:000042">
    <property type="entry name" value="Aurora kinase A"/>
    <property type="match status" value="1"/>
</dbReference>
<evidence type="ECO:0000256" key="5">
    <source>
        <dbReference type="ARBA" id="ARBA00022840"/>
    </source>
</evidence>